<dbReference type="AlphaFoldDB" id="A0A0A9C0W7"/>
<reference evidence="1" key="1">
    <citation type="submission" date="2014-09" db="EMBL/GenBank/DDBJ databases">
        <authorList>
            <person name="Magalhaes I.L.F."/>
            <person name="Oliveira U."/>
            <person name="Santos F.R."/>
            <person name="Vidigal T.H.D.A."/>
            <person name="Brescovit A.D."/>
            <person name="Santos A.J."/>
        </authorList>
    </citation>
    <scope>NUCLEOTIDE SEQUENCE</scope>
    <source>
        <tissue evidence="1">Shoot tissue taken approximately 20 cm above the soil surface</tissue>
    </source>
</reference>
<reference evidence="1" key="2">
    <citation type="journal article" date="2015" name="Data Brief">
        <title>Shoot transcriptome of the giant reed, Arundo donax.</title>
        <authorList>
            <person name="Barrero R.A."/>
            <person name="Guerrero F.D."/>
            <person name="Moolhuijzen P."/>
            <person name="Goolsby J.A."/>
            <person name="Tidwell J."/>
            <person name="Bellgard S.E."/>
            <person name="Bellgard M.I."/>
        </authorList>
    </citation>
    <scope>NUCLEOTIDE SEQUENCE</scope>
    <source>
        <tissue evidence="1">Shoot tissue taken approximately 20 cm above the soil surface</tissue>
    </source>
</reference>
<sequence>MASALVMEITELERMKNLFICSPCYLFRWSVAVCVVEKGEVQLVATQLRLTYQGGIGPQNLSLRHVSQDLCQSHRRFGHRLTGSNQDESLSVCNCNPGFCNMHLVKLNLDLVPLRKDLKI</sequence>
<accession>A0A0A9C0W7</accession>
<dbReference type="EMBL" id="GBRH01230850">
    <property type="protein sequence ID" value="JAD67045.1"/>
    <property type="molecule type" value="Transcribed_RNA"/>
</dbReference>
<protein>
    <submittedName>
        <fullName evidence="1">Uncharacterized protein</fullName>
    </submittedName>
</protein>
<evidence type="ECO:0000313" key="1">
    <source>
        <dbReference type="EMBL" id="JAD67045.1"/>
    </source>
</evidence>
<name>A0A0A9C0W7_ARUDO</name>
<proteinExistence type="predicted"/>
<organism evidence="1">
    <name type="scientific">Arundo donax</name>
    <name type="common">Giant reed</name>
    <name type="synonym">Donax arundinaceus</name>
    <dbReference type="NCBI Taxonomy" id="35708"/>
    <lineage>
        <taxon>Eukaryota</taxon>
        <taxon>Viridiplantae</taxon>
        <taxon>Streptophyta</taxon>
        <taxon>Embryophyta</taxon>
        <taxon>Tracheophyta</taxon>
        <taxon>Spermatophyta</taxon>
        <taxon>Magnoliopsida</taxon>
        <taxon>Liliopsida</taxon>
        <taxon>Poales</taxon>
        <taxon>Poaceae</taxon>
        <taxon>PACMAD clade</taxon>
        <taxon>Arundinoideae</taxon>
        <taxon>Arundineae</taxon>
        <taxon>Arundo</taxon>
    </lineage>
</organism>